<dbReference type="AlphaFoldDB" id="A0A9P6NGB3"/>
<reference evidence="1" key="1">
    <citation type="submission" date="2013-11" db="EMBL/GenBank/DDBJ databases">
        <title>Genome sequence of the fusiform rust pathogen reveals effectors for host alternation and coevolution with pine.</title>
        <authorList>
            <consortium name="DOE Joint Genome Institute"/>
            <person name="Smith K."/>
            <person name="Pendleton A."/>
            <person name="Kubisiak T."/>
            <person name="Anderson C."/>
            <person name="Salamov A."/>
            <person name="Aerts A."/>
            <person name="Riley R."/>
            <person name="Clum A."/>
            <person name="Lindquist E."/>
            <person name="Ence D."/>
            <person name="Campbell M."/>
            <person name="Kronenberg Z."/>
            <person name="Feau N."/>
            <person name="Dhillon B."/>
            <person name="Hamelin R."/>
            <person name="Burleigh J."/>
            <person name="Smith J."/>
            <person name="Yandell M."/>
            <person name="Nelson C."/>
            <person name="Grigoriev I."/>
            <person name="Davis J."/>
        </authorList>
    </citation>
    <scope>NUCLEOTIDE SEQUENCE</scope>
    <source>
        <strain evidence="1">G11</strain>
    </source>
</reference>
<keyword evidence="2" id="KW-1185">Reference proteome</keyword>
<name>A0A9P6NGB3_9BASI</name>
<dbReference type="OrthoDB" id="2507050at2759"/>
<organism evidence="1 2">
    <name type="scientific">Cronartium quercuum f. sp. fusiforme G11</name>
    <dbReference type="NCBI Taxonomy" id="708437"/>
    <lineage>
        <taxon>Eukaryota</taxon>
        <taxon>Fungi</taxon>
        <taxon>Dikarya</taxon>
        <taxon>Basidiomycota</taxon>
        <taxon>Pucciniomycotina</taxon>
        <taxon>Pucciniomycetes</taxon>
        <taxon>Pucciniales</taxon>
        <taxon>Coleosporiaceae</taxon>
        <taxon>Cronartium</taxon>
    </lineage>
</organism>
<evidence type="ECO:0000313" key="2">
    <source>
        <dbReference type="Proteomes" id="UP000886653"/>
    </source>
</evidence>
<comment type="caution">
    <text evidence="1">The sequence shown here is derived from an EMBL/GenBank/DDBJ whole genome shotgun (WGS) entry which is preliminary data.</text>
</comment>
<evidence type="ECO:0000313" key="1">
    <source>
        <dbReference type="EMBL" id="KAG0145514.1"/>
    </source>
</evidence>
<sequence>MAFRYDLHIRRAVFTQRLPGAPVPDPGVWQLRILEEVFTQCRVLGDLAFDNNPYATGGPREYYDPMTGMPCTGSNANQGSIAASSSS</sequence>
<proteinExistence type="predicted"/>
<dbReference type="Proteomes" id="UP000886653">
    <property type="component" value="Unassembled WGS sequence"/>
</dbReference>
<gene>
    <name evidence="1" type="ORF">CROQUDRAFT_705569</name>
</gene>
<accession>A0A9P6NGB3</accession>
<dbReference type="EMBL" id="MU167275">
    <property type="protein sequence ID" value="KAG0145514.1"/>
    <property type="molecule type" value="Genomic_DNA"/>
</dbReference>
<protein>
    <submittedName>
        <fullName evidence="1">Uncharacterized protein</fullName>
    </submittedName>
</protein>